<accession>A0A1L3MW26</accession>
<evidence type="ECO:0008006" key="3">
    <source>
        <dbReference type="Google" id="ProtNLM"/>
    </source>
</evidence>
<dbReference type="EMBL" id="CP016020">
    <property type="protein sequence ID" value="APH06537.1"/>
    <property type="molecule type" value="Genomic_DNA"/>
</dbReference>
<evidence type="ECO:0000313" key="2">
    <source>
        <dbReference type="Proteomes" id="UP000181936"/>
    </source>
</evidence>
<gene>
    <name evidence="1" type="ORF">A9C19_18400</name>
</gene>
<organism evidence="1 2">
    <name type="scientific">Bacillus weihaiensis</name>
    <dbReference type="NCBI Taxonomy" id="1547283"/>
    <lineage>
        <taxon>Bacteria</taxon>
        <taxon>Bacillati</taxon>
        <taxon>Bacillota</taxon>
        <taxon>Bacilli</taxon>
        <taxon>Bacillales</taxon>
        <taxon>Bacillaceae</taxon>
        <taxon>Bacillus</taxon>
    </lineage>
</organism>
<name>A0A1L3MW26_9BACI</name>
<dbReference type="OrthoDB" id="8907997at2"/>
<evidence type="ECO:0000313" key="1">
    <source>
        <dbReference type="EMBL" id="APH06537.1"/>
    </source>
</evidence>
<proteinExistence type="predicted"/>
<dbReference type="STRING" id="1547283.A9C19_18400"/>
<sequence length="216" mass="25598">MDIPKYIEFLRKAINNVKDVYFGNQDWIDSMLNAHYIESQDQRREALIPYLSMHHERVFCYELYHQLRKIMEQNKLNENVILQAELRKAQVGNEIEQLFGVQSTYGVYYPDFLIHEPHTYDNQDLIIEVKANPRLAVEDLKKDILKIDQFINRYEYKKGIFLAININEDKLNQLLSNAELLKCLKEQTTCKNEILLMFKESATKPIISKNLAKLLQ</sequence>
<dbReference type="Proteomes" id="UP000181936">
    <property type="component" value="Chromosome"/>
</dbReference>
<protein>
    <recommendedName>
        <fullName evidence="3">Methionyl-tRNA formyltransferase-like protein</fullName>
    </recommendedName>
</protein>
<dbReference type="RefSeq" id="WP_072581339.1">
    <property type="nucleotide sequence ID" value="NZ_CP016020.1"/>
</dbReference>
<reference evidence="1 2" key="1">
    <citation type="journal article" date="2016" name="Sci. Rep.">
        <title>Complete genome sequence and transcriptomic analysis of a novel marine strain Bacillus weihaiensis reveals the mechanism of brown algae degradation.</title>
        <authorList>
            <person name="Zhu Y."/>
            <person name="Chen P."/>
            <person name="Bao Y."/>
            <person name="Men Y."/>
            <person name="Zeng Y."/>
            <person name="Yang J."/>
            <person name="Sun J."/>
            <person name="Sun Y."/>
        </authorList>
    </citation>
    <scope>NUCLEOTIDE SEQUENCE [LARGE SCALE GENOMIC DNA]</scope>
    <source>
        <strain evidence="1 2">Alg07</strain>
    </source>
</reference>
<dbReference type="KEGG" id="bwh:A9C19_18400"/>
<keyword evidence="2" id="KW-1185">Reference proteome</keyword>
<dbReference type="AlphaFoldDB" id="A0A1L3MW26"/>